<evidence type="ECO:0008006" key="4">
    <source>
        <dbReference type="Google" id="ProtNLM"/>
    </source>
</evidence>
<evidence type="ECO:0000313" key="2">
    <source>
        <dbReference type="EMBL" id="MBH9553324.1"/>
    </source>
</evidence>
<dbReference type="EMBL" id="JAEDAL010000004">
    <property type="protein sequence ID" value="MBH9553324.1"/>
    <property type="molecule type" value="Genomic_DNA"/>
</dbReference>
<dbReference type="AlphaFoldDB" id="A0A931NE54"/>
<dbReference type="Proteomes" id="UP000620139">
    <property type="component" value="Unassembled WGS sequence"/>
</dbReference>
<name>A0A931NE54_9BURK</name>
<organism evidence="2 3">
    <name type="scientific">Inhella gelatinilytica</name>
    <dbReference type="NCBI Taxonomy" id="2795030"/>
    <lineage>
        <taxon>Bacteria</taxon>
        <taxon>Pseudomonadati</taxon>
        <taxon>Pseudomonadota</taxon>
        <taxon>Betaproteobacteria</taxon>
        <taxon>Burkholderiales</taxon>
        <taxon>Sphaerotilaceae</taxon>
        <taxon>Inhella</taxon>
    </lineage>
</organism>
<reference evidence="2" key="1">
    <citation type="submission" date="2020-12" db="EMBL/GenBank/DDBJ databases">
        <title>The genome sequence of Inhella sp. 4Y17.</title>
        <authorList>
            <person name="Liu Y."/>
        </authorList>
    </citation>
    <scope>NUCLEOTIDE SEQUENCE</scope>
    <source>
        <strain evidence="2">4Y10</strain>
    </source>
</reference>
<gene>
    <name evidence="2" type="ORF">I7X43_10735</name>
</gene>
<protein>
    <recommendedName>
        <fullName evidence="4">Transposase</fullName>
    </recommendedName>
</protein>
<dbReference type="RefSeq" id="WP_198100924.1">
    <property type="nucleotide sequence ID" value="NZ_JAEDAL010000004.1"/>
</dbReference>
<accession>A0A931NE54</accession>
<keyword evidence="3" id="KW-1185">Reference proteome</keyword>
<evidence type="ECO:0000313" key="3">
    <source>
        <dbReference type="Proteomes" id="UP000620139"/>
    </source>
</evidence>
<sequence length="223" mass="25175">MKSRASIALHLNDAQRQRLVALQQAFARACNALAPKVRETRCWNRVALHHMAYKQLREQFPELGSQMVCNAIYSVSRSARLVYQHRASPFNVQRLGERALPLLQFADSSPVYFDRHTLSLKEGVLSLFTLDGRMRFDVRMDSDVEALLHEGRLREVVLARRGEGFELSFAFSQGEDEHAAEALEADANGPQWPEYLLVTPDDPNAPRLAPARMGEAPRAAPHD</sequence>
<proteinExistence type="predicted"/>
<evidence type="ECO:0000256" key="1">
    <source>
        <dbReference type="SAM" id="MobiDB-lite"/>
    </source>
</evidence>
<comment type="caution">
    <text evidence="2">The sequence shown here is derived from an EMBL/GenBank/DDBJ whole genome shotgun (WGS) entry which is preliminary data.</text>
</comment>
<feature type="region of interest" description="Disordered" evidence="1">
    <location>
        <begin position="200"/>
        <end position="223"/>
    </location>
</feature>